<protein>
    <submittedName>
        <fullName evidence="1">Uncharacterized protein</fullName>
    </submittedName>
</protein>
<evidence type="ECO:0000313" key="1">
    <source>
        <dbReference type="EMBL" id="MBB4285568.1"/>
    </source>
</evidence>
<comment type="caution">
    <text evidence="1">The sequence shown here is derived from an EMBL/GenBank/DDBJ whole genome shotgun (WGS) entry which is preliminary data.</text>
</comment>
<evidence type="ECO:0000313" key="2">
    <source>
        <dbReference type="Proteomes" id="UP000555728"/>
    </source>
</evidence>
<gene>
    <name evidence="1" type="ORF">GGD88_001287</name>
</gene>
<dbReference type="AlphaFoldDB" id="A0A7W6WKG5"/>
<organism evidence="1 2">
    <name type="scientific">Roseospira goensis</name>
    <dbReference type="NCBI Taxonomy" id="391922"/>
    <lineage>
        <taxon>Bacteria</taxon>
        <taxon>Pseudomonadati</taxon>
        <taxon>Pseudomonadota</taxon>
        <taxon>Alphaproteobacteria</taxon>
        <taxon>Rhodospirillales</taxon>
        <taxon>Rhodospirillaceae</taxon>
        <taxon>Roseospira</taxon>
    </lineage>
</organism>
<sequence>MRIATRAWPAGWGPAGVAMLAMLLVGGPAQAQQELVGAWVGQGTDPMSGATMQVEYSLMPDGTFQKSFALQMGYASGYDWIAGVWFTEGPWLRFEVRDHYSTHQGSRGPLPAGELWAWRLEGPGTLVLTHALCVQQGLTRPDCVLTLQRAR</sequence>
<name>A0A7W6WKG5_9PROT</name>
<dbReference type="Proteomes" id="UP000555728">
    <property type="component" value="Unassembled WGS sequence"/>
</dbReference>
<dbReference type="EMBL" id="JACIGI010000008">
    <property type="protein sequence ID" value="MBB4285568.1"/>
    <property type="molecule type" value="Genomic_DNA"/>
</dbReference>
<accession>A0A7W6WKG5</accession>
<proteinExistence type="predicted"/>
<keyword evidence="2" id="KW-1185">Reference proteome</keyword>
<reference evidence="1 2" key="1">
    <citation type="submission" date="2020-08" db="EMBL/GenBank/DDBJ databases">
        <title>Genome sequencing of Purple Non-Sulfur Bacteria from various extreme environments.</title>
        <authorList>
            <person name="Mayer M."/>
        </authorList>
    </citation>
    <scope>NUCLEOTIDE SEQUENCE [LARGE SCALE GENOMIC DNA]</scope>
    <source>
        <strain evidence="1 2">JA135</strain>
    </source>
</reference>
<dbReference type="RefSeq" id="WP_184432993.1">
    <property type="nucleotide sequence ID" value="NZ_JACIGI010000008.1"/>
</dbReference>